<evidence type="ECO:0000256" key="3">
    <source>
        <dbReference type="SAM" id="MobiDB-lite"/>
    </source>
</evidence>
<feature type="region of interest" description="Disordered" evidence="3">
    <location>
        <begin position="115"/>
        <end position="144"/>
    </location>
</feature>
<protein>
    <recommendedName>
        <fullName evidence="4">OCEL domain-containing protein</fullName>
    </recommendedName>
</protein>
<dbReference type="PANTHER" id="PTHR23288">
    <property type="entry name" value="OCCLUDIN AND RNA POLYMERASE II ELONGATION FACTOR ELL"/>
    <property type="match status" value="1"/>
</dbReference>
<dbReference type="GO" id="GO:0070830">
    <property type="term" value="P:bicellular tight junction assembly"/>
    <property type="evidence" value="ECO:0007669"/>
    <property type="project" value="TreeGrafter"/>
</dbReference>
<dbReference type="SUPFAM" id="SSF144292">
    <property type="entry name" value="occludin/ELL-like"/>
    <property type="match status" value="1"/>
</dbReference>
<keyword evidence="6" id="KW-1185">Reference proteome</keyword>
<gene>
    <name evidence="5" type="ORF">MONAX_5E017562</name>
</gene>
<dbReference type="GO" id="GO:0031410">
    <property type="term" value="C:cytoplasmic vesicle"/>
    <property type="evidence" value="ECO:0007669"/>
    <property type="project" value="TreeGrafter"/>
</dbReference>
<dbReference type="AlphaFoldDB" id="A0A5E4BUX8"/>
<dbReference type="PANTHER" id="PTHR23288:SF15">
    <property type="entry name" value="OCCLUDIN_ELL DOMAIN-CONTAINING PROTEIN 1"/>
    <property type="match status" value="1"/>
</dbReference>
<dbReference type="PROSITE" id="PS51980">
    <property type="entry name" value="OCEL"/>
    <property type="match status" value="1"/>
</dbReference>
<dbReference type="EMBL" id="CABDUW010000661">
    <property type="protein sequence ID" value="VTJ73126.1"/>
    <property type="molecule type" value="Genomic_DNA"/>
</dbReference>
<dbReference type="GO" id="GO:0016324">
    <property type="term" value="C:apical plasma membrane"/>
    <property type="evidence" value="ECO:0007669"/>
    <property type="project" value="TreeGrafter"/>
</dbReference>
<dbReference type="Pfam" id="PF07303">
    <property type="entry name" value="Occludin_ELL"/>
    <property type="match status" value="1"/>
</dbReference>
<name>A0A5E4BUX8_MARMO</name>
<evidence type="ECO:0000259" key="4">
    <source>
        <dbReference type="PROSITE" id="PS51980"/>
    </source>
</evidence>
<evidence type="ECO:0000313" key="6">
    <source>
        <dbReference type="Proteomes" id="UP000335636"/>
    </source>
</evidence>
<comment type="similarity">
    <text evidence="1 2">Belongs to the ELL/occludin family.</text>
</comment>
<dbReference type="InterPro" id="IPR031176">
    <property type="entry name" value="ELL/occludin"/>
</dbReference>
<evidence type="ECO:0000313" key="5">
    <source>
        <dbReference type="EMBL" id="VTJ73126.1"/>
    </source>
</evidence>
<comment type="caution">
    <text evidence="5">The sequence shown here is derived from an EMBL/GenBank/DDBJ whole genome shotgun (WGS) entry which is preliminary data.</text>
</comment>
<feature type="region of interest" description="Disordered" evidence="3">
    <location>
        <begin position="1"/>
        <end position="99"/>
    </location>
</feature>
<dbReference type="Gene3D" id="6.10.140.340">
    <property type="match status" value="1"/>
</dbReference>
<evidence type="ECO:0000256" key="1">
    <source>
        <dbReference type="ARBA" id="ARBA00009171"/>
    </source>
</evidence>
<organism evidence="5 6">
    <name type="scientific">Marmota monax</name>
    <name type="common">Woodchuck</name>
    <dbReference type="NCBI Taxonomy" id="9995"/>
    <lineage>
        <taxon>Eukaryota</taxon>
        <taxon>Metazoa</taxon>
        <taxon>Chordata</taxon>
        <taxon>Craniata</taxon>
        <taxon>Vertebrata</taxon>
        <taxon>Euteleostomi</taxon>
        <taxon>Mammalia</taxon>
        <taxon>Eutheria</taxon>
        <taxon>Euarchontoglires</taxon>
        <taxon>Glires</taxon>
        <taxon>Rodentia</taxon>
        <taxon>Sciuromorpha</taxon>
        <taxon>Sciuridae</taxon>
        <taxon>Xerinae</taxon>
        <taxon>Marmotini</taxon>
        <taxon>Marmota</taxon>
    </lineage>
</organism>
<accession>A0A5E4BUX8</accession>
<proteinExistence type="inferred from homology"/>
<reference evidence="5" key="1">
    <citation type="submission" date="2019-04" db="EMBL/GenBank/DDBJ databases">
        <authorList>
            <person name="Alioto T."/>
            <person name="Alioto T."/>
        </authorList>
    </citation>
    <scope>NUCLEOTIDE SEQUENCE [LARGE SCALE GENOMIC DNA]</scope>
</reference>
<dbReference type="Proteomes" id="UP000335636">
    <property type="component" value="Unassembled WGS sequence"/>
</dbReference>
<evidence type="ECO:0000256" key="2">
    <source>
        <dbReference type="PROSITE-ProRule" id="PRU01324"/>
    </source>
</evidence>
<sequence length="252" mass="28852">MQVPFRQGTEAQISDAGTGRPQTAPATRGPRRPQRDPPPSSGTWERPLPEADAGPGAFPGPRRPGDLADPPAWPWAPDHKTSAPRPRHQPQPAFHKARPRKIVFEDELNPQALLVTKKPTRAIRAEQMPRPHPSPDYELKYPPVSSERERSRYVAVFQDQYGEFLELRQEVGSTQAKLQQLEALMSSLPPPQSQKEAQVAARIWREFEKKWRDPSFLDKQLRCRYLKAKLRHLKTQIQKFDDQEDSEGSVYF</sequence>
<feature type="compositionally biased region" description="Basic and acidic residues" evidence="3">
    <location>
        <begin position="123"/>
        <end position="139"/>
    </location>
</feature>
<dbReference type="InterPro" id="IPR010844">
    <property type="entry name" value="Occludin_ELL"/>
</dbReference>
<dbReference type="GO" id="GO:0005923">
    <property type="term" value="C:bicellular tight junction"/>
    <property type="evidence" value="ECO:0007669"/>
    <property type="project" value="TreeGrafter"/>
</dbReference>
<feature type="domain" description="OCEL" evidence="4">
    <location>
        <begin position="135"/>
        <end position="245"/>
    </location>
</feature>